<accession>A0A5C6B0U7</accession>
<evidence type="ECO:0000313" key="3">
    <source>
        <dbReference type="Proteomes" id="UP000320176"/>
    </source>
</evidence>
<dbReference type="Proteomes" id="UP000320176">
    <property type="component" value="Unassembled WGS sequence"/>
</dbReference>
<comment type="caution">
    <text evidence="2">The sequence shown here is derived from an EMBL/GenBank/DDBJ whole genome shotgun (WGS) entry which is preliminary data.</text>
</comment>
<protein>
    <submittedName>
        <fullName evidence="2">Uncharacterized protein</fullName>
    </submittedName>
</protein>
<evidence type="ECO:0000256" key="1">
    <source>
        <dbReference type="SAM" id="MobiDB-lite"/>
    </source>
</evidence>
<dbReference type="EMBL" id="SJPN01000003">
    <property type="protein sequence ID" value="TWU05022.1"/>
    <property type="molecule type" value="Genomic_DNA"/>
</dbReference>
<organism evidence="2 3">
    <name type="scientific">Stieleria varia</name>
    <dbReference type="NCBI Taxonomy" id="2528005"/>
    <lineage>
        <taxon>Bacteria</taxon>
        <taxon>Pseudomonadati</taxon>
        <taxon>Planctomycetota</taxon>
        <taxon>Planctomycetia</taxon>
        <taxon>Pirellulales</taxon>
        <taxon>Pirellulaceae</taxon>
        <taxon>Stieleria</taxon>
    </lineage>
</organism>
<name>A0A5C6B0U7_9BACT</name>
<sequence>MLCPGFGLTSPPAFCSKSPASPPSWCSLLKLPHRNTDELPHRRQKTREPNQMGRYLVLQGKTNTNQPLRPTLSKLKS</sequence>
<reference evidence="2 3" key="1">
    <citation type="submission" date="2019-02" db="EMBL/GenBank/DDBJ databases">
        <title>Deep-cultivation of Planctomycetes and their phenomic and genomic characterization uncovers novel biology.</title>
        <authorList>
            <person name="Wiegand S."/>
            <person name="Jogler M."/>
            <person name="Boedeker C."/>
            <person name="Pinto D."/>
            <person name="Vollmers J."/>
            <person name="Rivas-Marin E."/>
            <person name="Kohn T."/>
            <person name="Peeters S.H."/>
            <person name="Heuer A."/>
            <person name="Rast P."/>
            <person name="Oberbeckmann S."/>
            <person name="Bunk B."/>
            <person name="Jeske O."/>
            <person name="Meyerdierks A."/>
            <person name="Storesund J.E."/>
            <person name="Kallscheuer N."/>
            <person name="Luecker S."/>
            <person name="Lage O.M."/>
            <person name="Pohl T."/>
            <person name="Merkel B.J."/>
            <person name="Hornburger P."/>
            <person name="Mueller R.-W."/>
            <person name="Bruemmer F."/>
            <person name="Labrenz M."/>
            <person name="Spormann A.M."/>
            <person name="Op Den Camp H."/>
            <person name="Overmann J."/>
            <person name="Amann R."/>
            <person name="Jetten M.S.M."/>
            <person name="Mascher T."/>
            <person name="Medema M.H."/>
            <person name="Devos D.P."/>
            <person name="Kaster A.-K."/>
            <person name="Ovreas L."/>
            <person name="Rohde M."/>
            <person name="Galperin M.Y."/>
            <person name="Jogler C."/>
        </authorList>
    </citation>
    <scope>NUCLEOTIDE SEQUENCE [LARGE SCALE GENOMIC DNA]</scope>
    <source>
        <strain evidence="2 3">Pla52n</strain>
    </source>
</reference>
<keyword evidence="3" id="KW-1185">Reference proteome</keyword>
<feature type="region of interest" description="Disordered" evidence="1">
    <location>
        <begin position="58"/>
        <end position="77"/>
    </location>
</feature>
<proteinExistence type="predicted"/>
<evidence type="ECO:0000313" key="2">
    <source>
        <dbReference type="EMBL" id="TWU05022.1"/>
    </source>
</evidence>
<gene>
    <name evidence="2" type="ORF">Pla52n_30670</name>
</gene>
<dbReference type="AlphaFoldDB" id="A0A5C6B0U7"/>